<dbReference type="EMBL" id="JAAMPI010000458">
    <property type="protein sequence ID" value="KAF4631287.1"/>
    <property type="molecule type" value="Genomic_DNA"/>
</dbReference>
<feature type="transmembrane region" description="Helical" evidence="1">
    <location>
        <begin position="912"/>
        <end position="930"/>
    </location>
</feature>
<dbReference type="InterPro" id="IPR029063">
    <property type="entry name" value="SAM-dependent_MTases_sf"/>
</dbReference>
<reference evidence="4 5" key="1">
    <citation type="submission" date="2020-03" db="EMBL/GenBank/DDBJ databases">
        <title>Draft Genome Sequence of Cudoniella acicularis.</title>
        <authorList>
            <person name="Buettner E."/>
            <person name="Kellner H."/>
        </authorList>
    </citation>
    <scope>NUCLEOTIDE SEQUENCE [LARGE SCALE GENOMIC DNA]</scope>
    <source>
        <strain evidence="4 5">DSM 108380</strain>
    </source>
</reference>
<evidence type="ECO:0000313" key="5">
    <source>
        <dbReference type="Proteomes" id="UP000566819"/>
    </source>
</evidence>
<dbReference type="AlphaFoldDB" id="A0A8H4W2H0"/>
<feature type="domain" description="Methyltransferase type 11" evidence="3">
    <location>
        <begin position="48"/>
        <end position="143"/>
    </location>
</feature>
<dbReference type="Pfam" id="PF06985">
    <property type="entry name" value="HET"/>
    <property type="match status" value="1"/>
</dbReference>
<dbReference type="GO" id="GO:0008757">
    <property type="term" value="F:S-adenosylmethionine-dependent methyltransferase activity"/>
    <property type="evidence" value="ECO:0007669"/>
    <property type="project" value="InterPro"/>
</dbReference>
<sequence>MENPYQTNTSDFWKNYLKGRPEVPSNFWQRIWNYHKLHGNANFARIHDLGSGPGVHATMLAEHFTEVTLTDPSPSNIEIAKTYLTRCGDAAKFSYCVGRGEDMDDQGTEAFDMVIACNSLHWMDPEKCLPAIASTLKPGGTFVAALFGFPDVIEERAQNVVQEWFCHGIRLILKNGAPPLFEYSILSQDSGYDCVEMRTDLWRTVQRVKLNCQKEYKGFGSGIREARPDIRYAISGSEEVLKEDDPKWYFKTDLQGLQDIIASFPLPNDTEYEAKMWKELGEIYQDKPVEGLYCRECEASKKVEILEREGDQVPVIAFLVIANWWGGSGWKPYITKLQIQIGNKPTRPGIEDGMLLTFRISQPRDATKNMLFKDFNFRYTELDHNLGSDENFQVAKEWIEACSSEHDGHLCPKIIDHPLPKRLIDVGPLDNTQHPKLVITPKGQKGRYLALSHCWGVSVKGERLVTNVKDIKTRKNGIPLASMPANFQDACIITRKLRFKYLWIDSLCIIQNSRTDWEIQSSQMGQIYTNASFTIAAAAAKDSDGGLLETQYEQLDFKKFEPSTWFTQDRYDTNRYALPGPSLEHQEELKVYRIPLLESQDRPTVSITPWLPFSDLEENWFRCVVVGPLAHRGWTLQERTLSYRTLYFGQRQIYWQCPSSRKAADGENVPLAATTSAWNQSSDHSEWPDLLGLKNKEFRSNSELDLAVHDVWRHILRIYASRRLTKSSDKLPALAGMAEHIHSLTGDEYVAGVWRRDILASLLWTRMPIWAKGITIENFQIPKPRWEKPKEDFSGPSWSWSSAEVDALSFWGASNLNRMWRAYDARATDINIDLAGNNPFGSVKKGTLFLNGLTYDRWDGRVEGWNPLIPGLYGLWDVLSDHTCIHSSRYEKDRVVLWDYPARHGVRIVPKFLRIFLQILVSILAIMFWHGPDIRTRLRKIHDWICPYCVQCLCIHILSEADAEPKRNNATGEHFYEILLFALILEPVKGQEKTYRRIGLSRKEVPVSEGVWLKFRESATNHKEEPQLPNYFSEWTRRTVKII</sequence>
<accession>A0A8H4W2H0</accession>
<dbReference type="Gene3D" id="3.40.50.150">
    <property type="entry name" value="Vaccinia Virus protein VP39"/>
    <property type="match status" value="1"/>
</dbReference>
<protein>
    <recommendedName>
        <fullName evidence="6">Methyltransferase type 11 domain-containing protein</fullName>
    </recommendedName>
</protein>
<evidence type="ECO:0000259" key="3">
    <source>
        <dbReference type="Pfam" id="PF08241"/>
    </source>
</evidence>
<gene>
    <name evidence="4" type="ORF">G7Y89_g6840</name>
</gene>
<dbReference type="PANTHER" id="PTHR33112:SF16">
    <property type="entry name" value="HETEROKARYON INCOMPATIBILITY DOMAIN-CONTAINING PROTEIN"/>
    <property type="match status" value="1"/>
</dbReference>
<keyword evidence="1" id="KW-0812">Transmembrane</keyword>
<keyword evidence="1" id="KW-1133">Transmembrane helix</keyword>
<comment type="caution">
    <text evidence="4">The sequence shown here is derived from an EMBL/GenBank/DDBJ whole genome shotgun (WGS) entry which is preliminary data.</text>
</comment>
<evidence type="ECO:0000256" key="1">
    <source>
        <dbReference type="SAM" id="Phobius"/>
    </source>
</evidence>
<evidence type="ECO:0000313" key="4">
    <source>
        <dbReference type="EMBL" id="KAF4631287.1"/>
    </source>
</evidence>
<dbReference type="CDD" id="cd02440">
    <property type="entry name" value="AdoMet_MTases"/>
    <property type="match status" value="1"/>
</dbReference>
<dbReference type="OrthoDB" id="3532230at2759"/>
<keyword evidence="1" id="KW-0472">Membrane</keyword>
<dbReference type="Proteomes" id="UP000566819">
    <property type="component" value="Unassembled WGS sequence"/>
</dbReference>
<evidence type="ECO:0008006" key="6">
    <source>
        <dbReference type="Google" id="ProtNLM"/>
    </source>
</evidence>
<dbReference type="InterPro" id="IPR013216">
    <property type="entry name" value="Methyltransf_11"/>
</dbReference>
<name>A0A8H4W2H0_9HELO</name>
<keyword evidence="5" id="KW-1185">Reference proteome</keyword>
<organism evidence="4 5">
    <name type="scientific">Cudoniella acicularis</name>
    <dbReference type="NCBI Taxonomy" id="354080"/>
    <lineage>
        <taxon>Eukaryota</taxon>
        <taxon>Fungi</taxon>
        <taxon>Dikarya</taxon>
        <taxon>Ascomycota</taxon>
        <taxon>Pezizomycotina</taxon>
        <taxon>Leotiomycetes</taxon>
        <taxon>Helotiales</taxon>
        <taxon>Tricladiaceae</taxon>
        <taxon>Cudoniella</taxon>
    </lineage>
</organism>
<feature type="domain" description="Heterokaryon incompatibility" evidence="2">
    <location>
        <begin position="448"/>
        <end position="638"/>
    </location>
</feature>
<dbReference type="InterPro" id="IPR010730">
    <property type="entry name" value="HET"/>
</dbReference>
<dbReference type="PANTHER" id="PTHR33112">
    <property type="entry name" value="DOMAIN PROTEIN, PUTATIVE-RELATED"/>
    <property type="match status" value="1"/>
</dbReference>
<dbReference type="SUPFAM" id="SSF53335">
    <property type="entry name" value="S-adenosyl-L-methionine-dependent methyltransferases"/>
    <property type="match status" value="1"/>
</dbReference>
<proteinExistence type="predicted"/>
<dbReference type="Pfam" id="PF08241">
    <property type="entry name" value="Methyltransf_11"/>
    <property type="match status" value="1"/>
</dbReference>
<evidence type="ECO:0000259" key="2">
    <source>
        <dbReference type="Pfam" id="PF06985"/>
    </source>
</evidence>